<dbReference type="Gene3D" id="1.10.10.10">
    <property type="entry name" value="Winged helix-like DNA-binding domain superfamily/Winged helix DNA-binding domain"/>
    <property type="match status" value="1"/>
</dbReference>
<evidence type="ECO:0000259" key="1">
    <source>
        <dbReference type="Pfam" id="PF08350"/>
    </source>
</evidence>
<feature type="domain" description="HVO-A0261-like N-terminal" evidence="2">
    <location>
        <begin position="4"/>
        <end position="87"/>
    </location>
</feature>
<accession>M0ANM7</accession>
<proteinExistence type="predicted"/>
<protein>
    <recommendedName>
        <fullName evidence="5">HTH arsR-type domain-containing protein</fullName>
    </recommendedName>
</protein>
<dbReference type="InterPro" id="IPR036390">
    <property type="entry name" value="WH_DNA-bd_sf"/>
</dbReference>
<reference evidence="3 4" key="1">
    <citation type="journal article" date="2014" name="PLoS Genet.">
        <title>Phylogenetically driven sequencing of extremely halophilic archaea reveals strategies for static and dynamic osmo-response.</title>
        <authorList>
            <person name="Becker E.A."/>
            <person name="Seitzer P.M."/>
            <person name="Tritt A."/>
            <person name="Larsen D."/>
            <person name="Krusor M."/>
            <person name="Yao A.I."/>
            <person name="Wu D."/>
            <person name="Madern D."/>
            <person name="Eisen J.A."/>
            <person name="Darling A.E."/>
            <person name="Facciotti M.T."/>
        </authorList>
    </citation>
    <scope>NUCLEOTIDE SEQUENCE [LARGE SCALE GENOMIC DNA]</scope>
    <source>
        <strain evidence="3 4">JCM 10990</strain>
    </source>
</reference>
<name>M0ANM7_9EURY</name>
<dbReference type="Pfam" id="PF25213">
    <property type="entry name" value="HVO_A0261_N"/>
    <property type="match status" value="1"/>
</dbReference>
<dbReference type="RefSeq" id="WP_006167535.1">
    <property type="nucleotide sequence ID" value="NZ_AOIN01000059.1"/>
</dbReference>
<evidence type="ECO:0000259" key="2">
    <source>
        <dbReference type="Pfam" id="PF25213"/>
    </source>
</evidence>
<dbReference type="Pfam" id="PF08350">
    <property type="entry name" value="FilR1_middle"/>
    <property type="match status" value="1"/>
</dbReference>
<feature type="domain" description="Methanogenesis regulatory protein FilR1 middle" evidence="1">
    <location>
        <begin position="202"/>
        <end position="300"/>
    </location>
</feature>
<keyword evidence="4" id="KW-1185">Reference proteome</keyword>
<dbReference type="EMBL" id="AOIN01000059">
    <property type="protein sequence ID" value="ELY98983.1"/>
    <property type="molecule type" value="Genomic_DNA"/>
</dbReference>
<gene>
    <name evidence="3" type="ORF">C482_10516</name>
</gene>
<sequence>MVRETELLTIVRRRESLLRRLAAGPTRPCTLTAELELSRSTIDRGISELQRAELIERTTVDGQCQYRLTVAGDLALSSFEQLSDRLTQVTRRSELLAELPPSADLSWQIIDGATAVTPSTPPAQVADSLSIGGVLELPECDGGVGTERTNAEANTLEATLSVLLRLGKTHQVVVPGATHCLASAYCGALGDAESGETKREPKSGIEVTVIAPDDAIQSLLGAFGDGTASALSAGQLVLRETTQPPPYGLVCVELAEETVETEATALTILLVCGADDEPCGLLVGDDQAACEWARTRIASIAETAQRLSAPTE</sequence>
<dbReference type="Proteomes" id="UP000011693">
    <property type="component" value="Unassembled WGS sequence"/>
</dbReference>
<dbReference type="InterPro" id="IPR057527">
    <property type="entry name" value="HVO_A0261-like_N"/>
</dbReference>
<dbReference type="OrthoDB" id="11410at2157"/>
<dbReference type="AlphaFoldDB" id="M0ANM7"/>
<dbReference type="PATRIC" id="fig|1227492.4.peg.2070"/>
<evidence type="ECO:0000313" key="3">
    <source>
        <dbReference type="EMBL" id="ELY98983.1"/>
    </source>
</evidence>
<comment type="caution">
    <text evidence="3">The sequence shown here is derived from an EMBL/GenBank/DDBJ whole genome shotgun (WGS) entry which is preliminary data.</text>
</comment>
<dbReference type="InterPro" id="IPR036388">
    <property type="entry name" value="WH-like_DNA-bd_sf"/>
</dbReference>
<evidence type="ECO:0008006" key="5">
    <source>
        <dbReference type="Google" id="ProtNLM"/>
    </source>
</evidence>
<evidence type="ECO:0000313" key="4">
    <source>
        <dbReference type="Proteomes" id="UP000011693"/>
    </source>
</evidence>
<dbReference type="InterPro" id="IPR013561">
    <property type="entry name" value="FilR1_middle_dom"/>
</dbReference>
<organism evidence="3 4">
    <name type="scientific">Natrialba chahannaoensis JCM 10990</name>
    <dbReference type="NCBI Taxonomy" id="1227492"/>
    <lineage>
        <taxon>Archaea</taxon>
        <taxon>Methanobacteriati</taxon>
        <taxon>Methanobacteriota</taxon>
        <taxon>Stenosarchaea group</taxon>
        <taxon>Halobacteria</taxon>
        <taxon>Halobacteriales</taxon>
        <taxon>Natrialbaceae</taxon>
        <taxon>Natrialba</taxon>
    </lineage>
</organism>
<dbReference type="SUPFAM" id="SSF46785">
    <property type="entry name" value="Winged helix' DNA-binding domain"/>
    <property type="match status" value="1"/>
</dbReference>